<reference evidence="2" key="1">
    <citation type="submission" date="2023-07" db="EMBL/GenBank/DDBJ databases">
        <title>Black Yeasts Isolated from many extreme environments.</title>
        <authorList>
            <person name="Coleine C."/>
            <person name="Stajich J.E."/>
            <person name="Selbmann L."/>
        </authorList>
    </citation>
    <scope>NUCLEOTIDE SEQUENCE</scope>
    <source>
        <strain evidence="2">CCFEE 5485</strain>
    </source>
</reference>
<name>A0AAE0TRM2_9PEZI</name>
<accession>A0AAE0TRM2</accession>
<dbReference type="EMBL" id="JAUTXT010000036">
    <property type="protein sequence ID" value="KAK3672042.1"/>
    <property type="molecule type" value="Genomic_DNA"/>
</dbReference>
<keyword evidence="3" id="KW-1185">Reference proteome</keyword>
<evidence type="ECO:0000256" key="1">
    <source>
        <dbReference type="SAM" id="MobiDB-lite"/>
    </source>
</evidence>
<sequence>MSAGKKIKISSFLDIQAESLHEKITDHSAGKTQEVTKQEPHQTTKSVTVTSNPVKYETKGASDEPKVTEGKEKTIQQTVATVGYDTSQL</sequence>
<proteinExistence type="predicted"/>
<feature type="region of interest" description="Disordered" evidence="1">
    <location>
        <begin position="27"/>
        <end position="49"/>
    </location>
</feature>
<organism evidence="2 3">
    <name type="scientific">Recurvomyces mirabilis</name>
    <dbReference type="NCBI Taxonomy" id="574656"/>
    <lineage>
        <taxon>Eukaryota</taxon>
        <taxon>Fungi</taxon>
        <taxon>Dikarya</taxon>
        <taxon>Ascomycota</taxon>
        <taxon>Pezizomycotina</taxon>
        <taxon>Dothideomycetes</taxon>
        <taxon>Dothideomycetidae</taxon>
        <taxon>Mycosphaerellales</taxon>
        <taxon>Teratosphaeriaceae</taxon>
        <taxon>Recurvomyces</taxon>
    </lineage>
</organism>
<dbReference type="AlphaFoldDB" id="A0AAE0TRM2"/>
<dbReference type="Proteomes" id="UP001274830">
    <property type="component" value="Unassembled WGS sequence"/>
</dbReference>
<gene>
    <name evidence="2" type="ORF">LTR78_008012</name>
</gene>
<evidence type="ECO:0000313" key="2">
    <source>
        <dbReference type="EMBL" id="KAK3672042.1"/>
    </source>
</evidence>
<feature type="compositionally biased region" description="Basic and acidic residues" evidence="1">
    <location>
        <begin position="27"/>
        <end position="42"/>
    </location>
</feature>
<comment type="caution">
    <text evidence="2">The sequence shown here is derived from an EMBL/GenBank/DDBJ whole genome shotgun (WGS) entry which is preliminary data.</text>
</comment>
<protein>
    <submittedName>
        <fullName evidence="2">Uncharacterized protein</fullName>
    </submittedName>
</protein>
<evidence type="ECO:0000313" key="3">
    <source>
        <dbReference type="Proteomes" id="UP001274830"/>
    </source>
</evidence>